<organism evidence="1 2">
    <name type="scientific">Streblomastix strix</name>
    <dbReference type="NCBI Taxonomy" id="222440"/>
    <lineage>
        <taxon>Eukaryota</taxon>
        <taxon>Metamonada</taxon>
        <taxon>Preaxostyla</taxon>
        <taxon>Oxymonadida</taxon>
        <taxon>Streblomastigidae</taxon>
        <taxon>Streblomastix</taxon>
    </lineage>
</organism>
<accession>A0A5J4TAK6</accession>
<comment type="caution">
    <text evidence="1">The sequence shown here is derived from an EMBL/GenBank/DDBJ whole genome shotgun (WGS) entry which is preliminary data.</text>
</comment>
<feature type="non-terminal residue" evidence="1">
    <location>
        <position position="1"/>
    </location>
</feature>
<protein>
    <submittedName>
        <fullName evidence="1">Uncharacterized protein</fullName>
    </submittedName>
</protein>
<sequence length="110" mass="12975">INHASAFVETGIANRFEIDPSNGSYFQRHLFDAKMQFMYVHPRLNIFNWEWIKQKEKEGKVVYNGKYINRPTLIEQLQPLDLKIRDSEHTAANLHPNNRIDISESINPQH</sequence>
<reference evidence="1 2" key="1">
    <citation type="submission" date="2019-03" db="EMBL/GenBank/DDBJ databases">
        <title>Single cell metagenomics reveals metabolic interactions within the superorganism composed of flagellate Streblomastix strix and complex community of Bacteroidetes bacteria on its surface.</title>
        <authorList>
            <person name="Treitli S.C."/>
            <person name="Kolisko M."/>
            <person name="Husnik F."/>
            <person name="Keeling P."/>
            <person name="Hampl V."/>
        </authorList>
    </citation>
    <scope>NUCLEOTIDE SEQUENCE [LARGE SCALE GENOMIC DNA]</scope>
    <source>
        <strain evidence="1">ST1C</strain>
    </source>
</reference>
<gene>
    <name evidence="1" type="ORF">EZS28_049752</name>
</gene>
<proteinExistence type="predicted"/>
<dbReference type="Proteomes" id="UP000324800">
    <property type="component" value="Unassembled WGS sequence"/>
</dbReference>
<evidence type="ECO:0000313" key="2">
    <source>
        <dbReference type="Proteomes" id="UP000324800"/>
    </source>
</evidence>
<evidence type="ECO:0000313" key="1">
    <source>
        <dbReference type="EMBL" id="KAA6354721.1"/>
    </source>
</evidence>
<dbReference type="AlphaFoldDB" id="A0A5J4TAK6"/>
<name>A0A5J4TAK6_9EUKA</name>
<dbReference type="EMBL" id="SNRW01035815">
    <property type="protein sequence ID" value="KAA6354721.1"/>
    <property type="molecule type" value="Genomic_DNA"/>
</dbReference>